<organism evidence="1 2">
    <name type="scientific">Mesorhizobium helmanticense</name>
    <dbReference type="NCBI Taxonomy" id="1776423"/>
    <lineage>
        <taxon>Bacteria</taxon>
        <taxon>Pseudomonadati</taxon>
        <taxon>Pseudomonadota</taxon>
        <taxon>Alphaproteobacteria</taxon>
        <taxon>Hyphomicrobiales</taxon>
        <taxon>Phyllobacteriaceae</taxon>
        <taxon>Mesorhizobium</taxon>
    </lineage>
</organism>
<protein>
    <submittedName>
        <fullName evidence="1">Uncharacterized protein</fullName>
    </submittedName>
</protein>
<name>A0A2T4IP66_9HYPH</name>
<evidence type="ECO:0000313" key="1">
    <source>
        <dbReference type="EMBL" id="PTE07400.1"/>
    </source>
</evidence>
<reference evidence="1 2" key="1">
    <citation type="submission" date="2018-03" db="EMBL/GenBank/DDBJ databases">
        <title>Genome sequence of the symbiotic type strain Mesorhizobium helmanticense CSLC115NT isolated from Lotus corniculatus nodules.</title>
        <authorList>
            <person name="Sannazzaro A.I."/>
            <person name="Torres Tejerizo G.A."/>
            <person name="Dip D."/>
            <person name="Caballero M."/>
            <person name="Pistorio M."/>
            <person name="Estrella M.J."/>
        </authorList>
    </citation>
    <scope>NUCLEOTIDE SEQUENCE [LARGE SCALE GENOMIC DNA]</scope>
    <source>
        <strain evidence="1 2">CSLC115N</strain>
    </source>
</reference>
<evidence type="ECO:0000313" key="2">
    <source>
        <dbReference type="Proteomes" id="UP000240259"/>
    </source>
</evidence>
<comment type="caution">
    <text evidence="1">The sequence shown here is derived from an EMBL/GenBank/DDBJ whole genome shotgun (WGS) entry which is preliminary data.</text>
</comment>
<sequence length="117" mass="13087">MVIDKTLKRLMKRQSQLTRPGSGDHLICTVERRLVTVTCAVCGNDFQAVQAGRRKPSTRCSEACRLEGRRRYSNVYNAAARQELADLRARAAAGELERFGIGRDGRAMPKAETDFDD</sequence>
<keyword evidence="2" id="KW-1185">Reference proteome</keyword>
<dbReference type="EMBL" id="PZJX01000050">
    <property type="protein sequence ID" value="PTE07400.1"/>
    <property type="molecule type" value="Genomic_DNA"/>
</dbReference>
<proteinExistence type="predicted"/>
<gene>
    <name evidence="1" type="ORF">C9427_27255</name>
</gene>
<dbReference type="AlphaFoldDB" id="A0A2T4IP66"/>
<accession>A0A2T4IP66</accession>
<dbReference type="Proteomes" id="UP000240259">
    <property type="component" value="Unassembled WGS sequence"/>
</dbReference>
<dbReference type="RefSeq" id="WP_107652142.1">
    <property type="nucleotide sequence ID" value="NZ_PZJX01000050.1"/>
</dbReference>